<sequence length="58" mass="6861">MEQKLSNLRIKKATLFSHIEMMSTVSDTLFRDFGKVCAEIMQLEKKIVRETKNHFNED</sequence>
<dbReference type="Proteomes" id="UP000830454">
    <property type="component" value="Chromosome"/>
</dbReference>
<proteinExistence type="predicted"/>
<gene>
    <name evidence="1" type="ORF">LXD69_07320</name>
</gene>
<accession>A0ABY4HQZ5</accession>
<reference evidence="1" key="1">
    <citation type="submission" date="2021-12" db="EMBL/GenBank/DDBJ databases">
        <authorList>
            <person name="Cha I.-T."/>
            <person name="Lee K.-E."/>
            <person name="Park S.-J."/>
        </authorList>
    </citation>
    <scope>NUCLEOTIDE SEQUENCE</scope>
    <source>
        <strain evidence="1">YSM-43</strain>
    </source>
</reference>
<organism evidence="1 2">
    <name type="scientific">Flavobacterium sediminilitoris</name>
    <dbReference type="NCBI Taxonomy" id="2024526"/>
    <lineage>
        <taxon>Bacteria</taxon>
        <taxon>Pseudomonadati</taxon>
        <taxon>Bacteroidota</taxon>
        <taxon>Flavobacteriia</taxon>
        <taxon>Flavobacteriales</taxon>
        <taxon>Flavobacteriaceae</taxon>
        <taxon>Flavobacterium</taxon>
    </lineage>
</organism>
<evidence type="ECO:0000313" key="2">
    <source>
        <dbReference type="Proteomes" id="UP000830454"/>
    </source>
</evidence>
<evidence type="ECO:0000313" key="1">
    <source>
        <dbReference type="EMBL" id="UOX35321.1"/>
    </source>
</evidence>
<dbReference type="RefSeq" id="WP_246918539.1">
    <property type="nucleotide sequence ID" value="NZ_CP090145.1"/>
</dbReference>
<protein>
    <submittedName>
        <fullName evidence="1">Uncharacterized protein</fullName>
    </submittedName>
</protein>
<reference evidence="1" key="2">
    <citation type="submission" date="2022-04" db="EMBL/GenBank/DDBJ databases">
        <title>Complete Genome Sequence of Flavobacterium sediminilitoris YSM-43, Isolated from a Tidal Sediment.</title>
        <authorList>
            <person name="Lee P.A."/>
        </authorList>
    </citation>
    <scope>NUCLEOTIDE SEQUENCE</scope>
    <source>
        <strain evidence="1">YSM-43</strain>
    </source>
</reference>
<name>A0ABY4HQZ5_9FLAO</name>
<keyword evidence="2" id="KW-1185">Reference proteome</keyword>
<dbReference type="EMBL" id="CP090145">
    <property type="protein sequence ID" value="UOX35321.1"/>
    <property type="molecule type" value="Genomic_DNA"/>
</dbReference>